<dbReference type="SUPFAM" id="SSF117856">
    <property type="entry name" value="AF0104/ALDC/Ptd012-like"/>
    <property type="match status" value="1"/>
</dbReference>
<dbReference type="PANTHER" id="PTHR35524">
    <property type="entry name" value="ALPHA-ACETOLACTATE DECARBOXYLASE"/>
    <property type="match status" value="1"/>
</dbReference>
<evidence type="ECO:0000313" key="10">
    <source>
        <dbReference type="Proteomes" id="UP000053958"/>
    </source>
</evidence>
<dbReference type="Proteomes" id="UP000053958">
    <property type="component" value="Unassembled WGS sequence"/>
</dbReference>
<dbReference type="OrthoDB" id="509395at2759"/>
<dbReference type="GO" id="GO:0047605">
    <property type="term" value="F:acetolactate decarboxylase activity"/>
    <property type="evidence" value="ECO:0007669"/>
    <property type="project" value="UniProtKB-EC"/>
</dbReference>
<evidence type="ECO:0000256" key="2">
    <source>
        <dbReference type="ARBA" id="ARBA00005170"/>
    </source>
</evidence>
<evidence type="ECO:0000256" key="5">
    <source>
        <dbReference type="ARBA" id="ARBA00020164"/>
    </source>
</evidence>
<gene>
    <name evidence="9" type="ORF">T310_6218</name>
</gene>
<dbReference type="PANTHER" id="PTHR35524:SF1">
    <property type="entry name" value="ALPHA-ACETOLACTATE DECARBOXYLASE"/>
    <property type="match status" value="1"/>
</dbReference>
<dbReference type="RefSeq" id="XP_013326405.1">
    <property type="nucleotide sequence ID" value="XM_013470951.1"/>
</dbReference>
<organism evidence="9 10">
    <name type="scientific">Rasamsonia emersonii (strain ATCC 16479 / CBS 393.64 / IMI 116815)</name>
    <dbReference type="NCBI Taxonomy" id="1408163"/>
    <lineage>
        <taxon>Eukaryota</taxon>
        <taxon>Fungi</taxon>
        <taxon>Dikarya</taxon>
        <taxon>Ascomycota</taxon>
        <taxon>Pezizomycotina</taxon>
        <taxon>Eurotiomycetes</taxon>
        <taxon>Eurotiomycetidae</taxon>
        <taxon>Eurotiales</taxon>
        <taxon>Trichocomaceae</taxon>
        <taxon>Rasamsonia</taxon>
    </lineage>
</organism>
<dbReference type="Gene3D" id="3.30.1330.80">
    <property type="entry name" value="Hypothetical protein, similar to alpha- acetolactate decarboxylase, domain 2"/>
    <property type="match status" value="2"/>
</dbReference>
<dbReference type="EMBL" id="LASV01000316">
    <property type="protein sequence ID" value="KKA19793.1"/>
    <property type="molecule type" value="Genomic_DNA"/>
</dbReference>
<evidence type="ECO:0000256" key="4">
    <source>
        <dbReference type="ARBA" id="ARBA00013204"/>
    </source>
</evidence>
<dbReference type="InterPro" id="IPR005128">
    <property type="entry name" value="Acetolactate_a_deCO2ase"/>
</dbReference>
<dbReference type="UniPathway" id="UPA00626">
    <property type="reaction ID" value="UER00678"/>
</dbReference>
<dbReference type="PIRSF" id="PIRSF001332">
    <property type="entry name" value="Acetolac_decarb"/>
    <property type="match status" value="1"/>
</dbReference>
<comment type="caution">
    <text evidence="9">The sequence shown here is derived from an EMBL/GenBank/DDBJ whole genome shotgun (WGS) entry which is preliminary data.</text>
</comment>
<evidence type="ECO:0000256" key="8">
    <source>
        <dbReference type="ARBA" id="ARBA00023239"/>
    </source>
</evidence>
<name>A0A0F4YQA0_RASE3</name>
<dbReference type="EC" id="4.1.1.5" evidence="4"/>
<keyword evidence="8" id="KW-0456">Lyase</keyword>
<proteinExistence type="inferred from homology"/>
<comment type="pathway">
    <text evidence="2">Polyol metabolism; (R,R)-butane-2,3-diol biosynthesis; (R,R)-butane-2,3-diol from pyruvate: step 2/3.</text>
</comment>
<evidence type="ECO:0000256" key="6">
    <source>
        <dbReference type="ARBA" id="ARBA00022793"/>
    </source>
</evidence>
<evidence type="ECO:0000313" key="9">
    <source>
        <dbReference type="EMBL" id="KKA19793.1"/>
    </source>
</evidence>
<accession>A0A0F4YQA0</accession>
<evidence type="ECO:0000256" key="3">
    <source>
        <dbReference type="ARBA" id="ARBA00007106"/>
    </source>
</evidence>
<reference evidence="9 10" key="1">
    <citation type="submission" date="2015-04" db="EMBL/GenBank/DDBJ databases">
        <authorList>
            <person name="Heijne W.H."/>
            <person name="Fedorova N.D."/>
            <person name="Nierman W.C."/>
            <person name="Vollebregt A.W."/>
            <person name="Zhao Z."/>
            <person name="Wu L."/>
            <person name="Kumar M."/>
            <person name="Stam H."/>
            <person name="van den Berg M.A."/>
            <person name="Pel H.J."/>
        </authorList>
    </citation>
    <scope>NUCLEOTIDE SEQUENCE [LARGE SCALE GENOMIC DNA]</scope>
    <source>
        <strain evidence="9 10">CBS 393.64</strain>
    </source>
</reference>
<evidence type="ECO:0000256" key="7">
    <source>
        <dbReference type="ARBA" id="ARBA00023061"/>
    </source>
</evidence>
<dbReference type="AlphaFoldDB" id="A0A0F4YQA0"/>
<dbReference type="Pfam" id="PF03306">
    <property type="entry name" value="AAL_decarboxy"/>
    <property type="match status" value="1"/>
</dbReference>
<dbReference type="GO" id="GO:0045151">
    <property type="term" value="P:acetoin biosynthetic process"/>
    <property type="evidence" value="ECO:0007669"/>
    <property type="project" value="UniProtKB-KW"/>
</dbReference>
<keyword evidence="6" id="KW-0210">Decarboxylase</keyword>
<protein>
    <recommendedName>
        <fullName evidence="5">Alpha-acetolactate decarboxylase</fullName>
        <ecNumber evidence="4">4.1.1.5</ecNumber>
    </recommendedName>
</protein>
<sequence length="262" mass="28883">MAANTLYQYSTASALMAGVASHGIPLSRLLSHGNHGLGTMAFINGEVVLLDGTAYHLHPSGSIRIAEGHEELPFAMVTPFNDARKKWATFAEGLCNKSAVFDCLSRLMYPEEAKNQNHFAFFLVSDALFDSITVRVVRSQQYPNQPLAELGDAQKVDCYRGVRGCLVGFWSPMFMDGVCVGGLHMHFLSQDRTFGGHVLELEARGAVSMTAAVLHHFHLELPVNEEFDNARLGGGGEALHKVEVQEKHRGYWSEITIYSNSR</sequence>
<dbReference type="GeneID" id="25318530"/>
<keyword evidence="7" id="KW-0005">Acetoin biosynthesis</keyword>
<dbReference type="STRING" id="1408163.A0A0F4YQA0"/>
<comment type="similarity">
    <text evidence="3">Belongs to the alpha-acetolactate decarboxylase family.</text>
</comment>
<evidence type="ECO:0000256" key="1">
    <source>
        <dbReference type="ARBA" id="ARBA00001784"/>
    </source>
</evidence>
<keyword evidence="10" id="KW-1185">Reference proteome</keyword>
<dbReference type="CDD" id="cd17299">
    <property type="entry name" value="acetolactate_decarboxylase"/>
    <property type="match status" value="1"/>
</dbReference>
<comment type="catalytic activity">
    <reaction evidence="1">
        <text>(2S)-2-acetolactate + H(+) = (R)-acetoin + CO2</text>
        <dbReference type="Rhea" id="RHEA:21580"/>
        <dbReference type="ChEBI" id="CHEBI:15378"/>
        <dbReference type="ChEBI" id="CHEBI:15686"/>
        <dbReference type="ChEBI" id="CHEBI:16526"/>
        <dbReference type="ChEBI" id="CHEBI:58476"/>
        <dbReference type="EC" id="4.1.1.5"/>
    </reaction>
</comment>